<reference evidence="2" key="1">
    <citation type="submission" date="2021-02" db="EMBL/GenBank/DDBJ databases">
        <authorList>
            <person name="Palmer J.M."/>
        </authorList>
    </citation>
    <scope>NUCLEOTIDE SEQUENCE</scope>
    <source>
        <strain evidence="2">SCRP734</strain>
    </source>
</reference>
<sequence>MPVAVTSRHPSMNTALGGQSGEAPHPNAPTLPASANPIDAWPAMSGVPATSSVQAHTGPRCDSGYDQLASGSARIGTAPDVYPMATDPSRQLPSVSAPRIFQDPVTGYPVGSQGMYGPVSYGGS</sequence>
<feature type="region of interest" description="Disordered" evidence="1">
    <location>
        <begin position="1"/>
        <end position="70"/>
    </location>
</feature>
<evidence type="ECO:0000256" key="1">
    <source>
        <dbReference type="SAM" id="MobiDB-lite"/>
    </source>
</evidence>
<evidence type="ECO:0000313" key="3">
    <source>
        <dbReference type="Proteomes" id="UP000694044"/>
    </source>
</evidence>
<dbReference type="Proteomes" id="UP000694044">
    <property type="component" value="Unassembled WGS sequence"/>
</dbReference>
<evidence type="ECO:0000313" key="2">
    <source>
        <dbReference type="EMBL" id="KAG7387675.1"/>
    </source>
</evidence>
<organism evidence="2 3">
    <name type="scientific">Phytophthora pseudosyringae</name>
    <dbReference type="NCBI Taxonomy" id="221518"/>
    <lineage>
        <taxon>Eukaryota</taxon>
        <taxon>Sar</taxon>
        <taxon>Stramenopiles</taxon>
        <taxon>Oomycota</taxon>
        <taxon>Peronosporomycetes</taxon>
        <taxon>Peronosporales</taxon>
        <taxon>Peronosporaceae</taxon>
        <taxon>Phytophthora</taxon>
    </lineage>
</organism>
<feature type="compositionally biased region" description="Polar residues" evidence="1">
    <location>
        <begin position="8"/>
        <end position="17"/>
    </location>
</feature>
<gene>
    <name evidence="2" type="ORF">PHYPSEUDO_013802</name>
</gene>
<comment type="caution">
    <text evidence="2">The sequence shown here is derived from an EMBL/GenBank/DDBJ whole genome shotgun (WGS) entry which is preliminary data.</text>
</comment>
<protein>
    <submittedName>
        <fullName evidence="2">Uncharacterized protein</fullName>
    </submittedName>
</protein>
<feature type="region of interest" description="Disordered" evidence="1">
    <location>
        <begin position="85"/>
        <end position="124"/>
    </location>
</feature>
<proteinExistence type="predicted"/>
<keyword evidence="3" id="KW-1185">Reference proteome</keyword>
<dbReference type="AlphaFoldDB" id="A0A8T1W2P4"/>
<dbReference type="EMBL" id="JAGDFM010000074">
    <property type="protein sequence ID" value="KAG7387675.1"/>
    <property type="molecule type" value="Genomic_DNA"/>
</dbReference>
<name>A0A8T1W2P4_9STRA</name>
<accession>A0A8T1W2P4</accession>